<proteinExistence type="predicted"/>
<protein>
    <submittedName>
        <fullName evidence="1">Uncharacterized protein</fullName>
    </submittedName>
</protein>
<comment type="caution">
    <text evidence="1">The sequence shown here is derived from an EMBL/GenBank/DDBJ whole genome shotgun (WGS) entry which is preliminary data.</text>
</comment>
<organism evidence="1 2">
    <name type="scientific">Peribacillus castrilensis</name>
    <dbReference type="NCBI Taxonomy" id="2897690"/>
    <lineage>
        <taxon>Bacteria</taxon>
        <taxon>Bacillati</taxon>
        <taxon>Bacillota</taxon>
        <taxon>Bacilli</taxon>
        <taxon>Bacillales</taxon>
        <taxon>Bacillaceae</taxon>
        <taxon>Peribacillus</taxon>
    </lineage>
</organism>
<gene>
    <name evidence="1" type="ORF">P4706_04140</name>
</gene>
<evidence type="ECO:0000313" key="2">
    <source>
        <dbReference type="Proteomes" id="UP001307168"/>
    </source>
</evidence>
<sequence length="66" mass="7266">KLDNICLQTVFFLFGVYKLGTLISTSGTRFPRAGGSLLGSPAGSPMPRYSRRSLVPFVPINFVLFR</sequence>
<name>A0AAW9N6K3_9BACI</name>
<accession>A0AAW9N6K3</accession>
<dbReference type="AlphaFoldDB" id="A0AAW9N6K3"/>
<feature type="non-terminal residue" evidence="1">
    <location>
        <position position="1"/>
    </location>
</feature>
<keyword evidence="2" id="KW-1185">Reference proteome</keyword>
<dbReference type="EMBL" id="JARNBH010000005">
    <property type="protein sequence ID" value="MEC0272255.1"/>
    <property type="molecule type" value="Genomic_DNA"/>
</dbReference>
<dbReference type="Proteomes" id="UP001307168">
    <property type="component" value="Unassembled WGS sequence"/>
</dbReference>
<dbReference type="RefSeq" id="WP_367406193.1">
    <property type="nucleotide sequence ID" value="NZ_JARNBH010000005.1"/>
</dbReference>
<reference evidence="1 2" key="1">
    <citation type="submission" date="2023-03" db="EMBL/GenBank/DDBJ databases">
        <title>Bacillus Genome Sequencing.</title>
        <authorList>
            <person name="Dunlap C."/>
        </authorList>
    </citation>
    <scope>NUCLEOTIDE SEQUENCE [LARGE SCALE GENOMIC DNA]</scope>
    <source>
        <strain evidence="1 2">B-41290</strain>
    </source>
</reference>
<evidence type="ECO:0000313" key="1">
    <source>
        <dbReference type="EMBL" id="MEC0272255.1"/>
    </source>
</evidence>